<feature type="compositionally biased region" description="Acidic residues" evidence="1">
    <location>
        <begin position="289"/>
        <end position="305"/>
    </location>
</feature>
<accession>A0A194XTL3</accession>
<feature type="region of interest" description="Disordered" evidence="1">
    <location>
        <begin position="473"/>
        <end position="493"/>
    </location>
</feature>
<evidence type="ECO:0000313" key="2">
    <source>
        <dbReference type="EMBL" id="KUJ23037.1"/>
    </source>
</evidence>
<keyword evidence="3" id="KW-1185">Reference proteome</keyword>
<dbReference type="AlphaFoldDB" id="A0A194XTL3"/>
<dbReference type="OrthoDB" id="5411773at2759"/>
<evidence type="ECO:0000256" key="1">
    <source>
        <dbReference type="SAM" id="MobiDB-lite"/>
    </source>
</evidence>
<gene>
    <name evidence="2" type="ORF">LY89DRAFT_754697</name>
</gene>
<sequence length="517" mass="57809">MSIIEASPQGTSYRPVVPINHDVRQEVTIYFDEELCNGAITLLTDLITTGASSPGPQNPIYAPAPFHIELASALLIHPRHTNQAPAHDRIELASQAITFLRNLLAIVGPLNANLAEAFSFSGQSNRSSRRSRNALELDDGSSSSENEDGSEKIRGVIANRGRIRNCAKDFWHMVGWAFNCSVRYPKRWKYWKVWLDFMLDVLDADWNERQSSGLDSGVQNSLLVKYLSEANGRSSAMKRVVRAAFADGSVESLREFPEVFTNETKELKIHNGQKRKRETPIERKFGGYQDEEAESELTDQTSQDEDCIPENDPWLGGPESVTLRQRVITLLSRVADAQPEHFCDCKSLYDAVFSSIKPLPLPAFSLLLSSSRSSHLVLEAYVSLTQVILLPLLPSSAPRPHEISNEDRDDLTQDVLERCYLPFPALTSYASDNAKVSILVENLMRLLFREGVLCHTPTLDAAVKAGIVARENKSKVDKRKKDNGVKGKEEQNDLLHLKASGQRLKSLLSWIEEHDST</sequence>
<reference evidence="2 3" key="1">
    <citation type="submission" date="2015-10" db="EMBL/GenBank/DDBJ databases">
        <title>Full genome of DAOMC 229536 Phialocephala scopiformis, a fungal endophyte of spruce producing the potent anti-insectan compound rugulosin.</title>
        <authorList>
            <consortium name="DOE Joint Genome Institute"/>
            <person name="Walker A.K."/>
            <person name="Frasz S.L."/>
            <person name="Seifert K.A."/>
            <person name="Miller J.D."/>
            <person name="Mondo S.J."/>
            <person name="Labutti K."/>
            <person name="Lipzen A."/>
            <person name="Dockter R."/>
            <person name="Kennedy M."/>
            <person name="Grigoriev I.V."/>
            <person name="Spatafora J.W."/>
        </authorList>
    </citation>
    <scope>NUCLEOTIDE SEQUENCE [LARGE SCALE GENOMIC DNA]</scope>
    <source>
        <strain evidence="2 3">CBS 120377</strain>
    </source>
</reference>
<dbReference type="GeneID" id="28831060"/>
<proteinExistence type="predicted"/>
<dbReference type="EMBL" id="KQ947405">
    <property type="protein sequence ID" value="KUJ23037.1"/>
    <property type="molecule type" value="Genomic_DNA"/>
</dbReference>
<dbReference type="InParanoid" id="A0A194XTL3"/>
<dbReference type="RefSeq" id="XP_018077392.1">
    <property type="nucleotide sequence ID" value="XM_018221334.1"/>
</dbReference>
<name>A0A194XTL3_MOLSC</name>
<feature type="region of interest" description="Disordered" evidence="1">
    <location>
        <begin position="124"/>
        <end position="150"/>
    </location>
</feature>
<feature type="region of interest" description="Disordered" evidence="1">
    <location>
        <begin position="281"/>
        <end position="305"/>
    </location>
</feature>
<evidence type="ECO:0000313" key="3">
    <source>
        <dbReference type="Proteomes" id="UP000070700"/>
    </source>
</evidence>
<organism evidence="2 3">
    <name type="scientific">Mollisia scopiformis</name>
    <name type="common">Conifer needle endophyte fungus</name>
    <name type="synonym">Phialocephala scopiformis</name>
    <dbReference type="NCBI Taxonomy" id="149040"/>
    <lineage>
        <taxon>Eukaryota</taxon>
        <taxon>Fungi</taxon>
        <taxon>Dikarya</taxon>
        <taxon>Ascomycota</taxon>
        <taxon>Pezizomycotina</taxon>
        <taxon>Leotiomycetes</taxon>
        <taxon>Helotiales</taxon>
        <taxon>Mollisiaceae</taxon>
        <taxon>Mollisia</taxon>
    </lineage>
</organism>
<protein>
    <submittedName>
        <fullName evidence="2">Uncharacterized protein</fullName>
    </submittedName>
</protein>
<dbReference type="Proteomes" id="UP000070700">
    <property type="component" value="Unassembled WGS sequence"/>
</dbReference>
<dbReference type="KEGG" id="psco:LY89DRAFT_754697"/>